<feature type="compositionally biased region" description="Polar residues" evidence="2">
    <location>
        <begin position="86"/>
        <end position="100"/>
    </location>
</feature>
<evidence type="ECO:0000256" key="1">
    <source>
        <dbReference type="PROSITE-ProRule" id="PRU00339"/>
    </source>
</evidence>
<evidence type="ECO:0000256" key="2">
    <source>
        <dbReference type="SAM" id="MobiDB-lite"/>
    </source>
</evidence>
<keyword evidence="1" id="KW-0802">TPR repeat</keyword>
<dbReference type="Gene3D" id="1.25.40.10">
    <property type="entry name" value="Tetratricopeptide repeat domain"/>
    <property type="match status" value="1"/>
</dbReference>
<feature type="repeat" description="TPR" evidence="1">
    <location>
        <begin position="41"/>
        <end position="74"/>
    </location>
</feature>
<keyword evidence="3" id="KW-0732">Signal</keyword>
<feature type="compositionally biased region" description="Pro residues" evidence="2">
    <location>
        <begin position="113"/>
        <end position="133"/>
    </location>
</feature>
<comment type="caution">
    <text evidence="4">The sequence shown here is derived from an EMBL/GenBank/DDBJ whole genome shotgun (WGS) entry which is preliminary data.</text>
</comment>
<evidence type="ECO:0000313" key="5">
    <source>
        <dbReference type="Proteomes" id="UP001438292"/>
    </source>
</evidence>
<dbReference type="InterPro" id="IPR019734">
    <property type="entry name" value="TPR_rpt"/>
</dbReference>
<feature type="signal peptide" evidence="3">
    <location>
        <begin position="1"/>
        <end position="22"/>
    </location>
</feature>
<evidence type="ECO:0000256" key="3">
    <source>
        <dbReference type="SAM" id="SignalP"/>
    </source>
</evidence>
<feature type="region of interest" description="Disordered" evidence="2">
    <location>
        <begin position="86"/>
        <end position="133"/>
    </location>
</feature>
<evidence type="ECO:0000313" key="4">
    <source>
        <dbReference type="EMBL" id="MEO3956732.1"/>
    </source>
</evidence>
<protein>
    <submittedName>
        <fullName evidence="4">Tetratricopeptide repeat protein</fullName>
    </submittedName>
</protein>
<reference evidence="4 5" key="1">
    <citation type="submission" date="2024-05" db="EMBL/GenBank/DDBJ databases">
        <authorList>
            <person name="De Oliveira J.P."/>
            <person name="Noriler S.A."/>
            <person name="De Oliveira A.G."/>
            <person name="Sipoli D.S."/>
        </authorList>
    </citation>
    <scope>NUCLEOTIDE SEQUENCE [LARGE SCALE GENOMIC DNA]</scope>
    <source>
        <strain evidence="4 5">LABIM186</strain>
    </source>
</reference>
<feature type="chain" id="PRO_5045059334" evidence="3">
    <location>
        <begin position="23"/>
        <end position="133"/>
    </location>
</feature>
<accession>A0ABV0H9Y3</accession>
<proteinExistence type="predicted"/>
<sequence>MSFKPITWLAVVLWLSAGMAAAAPAELEAARAWYWRHPYQPEAINRLALQLLKMGDADSAVVLLERALRIAPDRQDIRANLQRLKSGSRQVADSPWQAQSAVAGAEPNAVAPASPPSGPGKLPEPWPQPPAHP</sequence>
<keyword evidence="5" id="KW-1185">Reference proteome</keyword>
<dbReference type="InterPro" id="IPR011990">
    <property type="entry name" value="TPR-like_helical_dom_sf"/>
</dbReference>
<dbReference type="RefSeq" id="WP_347787984.1">
    <property type="nucleotide sequence ID" value="NZ_JBDQQU010000200.1"/>
</dbReference>
<name>A0ABV0H9Y3_9NEIS</name>
<dbReference type="PROSITE" id="PS50005">
    <property type="entry name" value="TPR"/>
    <property type="match status" value="1"/>
</dbReference>
<dbReference type="Proteomes" id="UP001438292">
    <property type="component" value="Unassembled WGS sequence"/>
</dbReference>
<gene>
    <name evidence="4" type="ORF">ABH309_20030</name>
</gene>
<organism evidence="4 5">
    <name type="scientific">Chromobacterium piscinae</name>
    <dbReference type="NCBI Taxonomy" id="686831"/>
    <lineage>
        <taxon>Bacteria</taxon>
        <taxon>Pseudomonadati</taxon>
        <taxon>Pseudomonadota</taxon>
        <taxon>Betaproteobacteria</taxon>
        <taxon>Neisseriales</taxon>
        <taxon>Chromobacteriaceae</taxon>
        <taxon>Chromobacterium</taxon>
    </lineage>
</organism>
<dbReference type="EMBL" id="JBDQQU010000200">
    <property type="protein sequence ID" value="MEO3956732.1"/>
    <property type="molecule type" value="Genomic_DNA"/>
</dbReference>
<dbReference type="SUPFAM" id="SSF48452">
    <property type="entry name" value="TPR-like"/>
    <property type="match status" value="1"/>
</dbReference>